<dbReference type="RefSeq" id="WP_353438772.1">
    <property type="nucleotide sequence ID" value="NZ_CP099959.1"/>
</dbReference>
<gene>
    <name evidence="8" type="ORF">NKE59_09485</name>
</gene>
<evidence type="ECO:0000256" key="3">
    <source>
        <dbReference type="ARBA" id="ARBA00022723"/>
    </source>
</evidence>
<dbReference type="PANTHER" id="PTHR40942">
    <property type="match status" value="1"/>
</dbReference>
<evidence type="ECO:0000259" key="7">
    <source>
        <dbReference type="Pfam" id="PF13442"/>
    </source>
</evidence>
<evidence type="ECO:0000256" key="4">
    <source>
        <dbReference type="ARBA" id="ARBA00022982"/>
    </source>
</evidence>
<feature type="chain" id="PRO_5043694885" evidence="6">
    <location>
        <begin position="25"/>
        <end position="130"/>
    </location>
</feature>
<keyword evidence="2" id="KW-0349">Heme</keyword>
<keyword evidence="4" id="KW-0249">Electron transport</keyword>
<keyword evidence="6" id="KW-0732">Signal</keyword>
<accession>A0AAU8A1Z1</accession>
<sequence length="130" mass="14019">MKKIKLIVLSVFLSSIYFSSNSWASPAENTYKTVCAVCHSAGVAGAPSLGDKAKWAPLIKEGQVQLTAHGYVGVRGMPAKGGKPDLSVVDFAASLVYMVNQSGGNWQNPNDLTLKKIEAEIIRRQAQLRK</sequence>
<dbReference type="PANTHER" id="PTHR40942:SF4">
    <property type="entry name" value="CYTOCHROME C5"/>
    <property type="match status" value="1"/>
</dbReference>
<dbReference type="InterPro" id="IPR002323">
    <property type="entry name" value="Cyt_CIE"/>
</dbReference>
<keyword evidence="5" id="KW-0408">Iron</keyword>
<reference evidence="8" key="1">
    <citation type="submission" date="2022-06" db="EMBL/GenBank/DDBJ databases">
        <title>New Polynucleobacter species.</title>
        <authorList>
            <person name="Hahn M.W."/>
        </authorList>
    </citation>
    <scope>NUCLEOTIDE SEQUENCE</scope>
    <source>
        <strain evidence="8">UK-FUSCHL-C3</strain>
    </source>
</reference>
<dbReference type="InterPro" id="IPR009056">
    <property type="entry name" value="Cyt_c-like_dom"/>
</dbReference>
<dbReference type="Pfam" id="PF13442">
    <property type="entry name" value="Cytochrome_CBB3"/>
    <property type="match status" value="1"/>
</dbReference>
<dbReference type="Gene3D" id="1.10.760.10">
    <property type="entry name" value="Cytochrome c-like domain"/>
    <property type="match status" value="1"/>
</dbReference>
<evidence type="ECO:0000313" key="8">
    <source>
        <dbReference type="EMBL" id="XCC57696.1"/>
    </source>
</evidence>
<dbReference type="GO" id="GO:0005506">
    <property type="term" value="F:iron ion binding"/>
    <property type="evidence" value="ECO:0007669"/>
    <property type="project" value="InterPro"/>
</dbReference>
<dbReference type="GO" id="GO:0020037">
    <property type="term" value="F:heme binding"/>
    <property type="evidence" value="ECO:0007669"/>
    <property type="project" value="InterPro"/>
</dbReference>
<evidence type="ECO:0000256" key="6">
    <source>
        <dbReference type="SAM" id="SignalP"/>
    </source>
</evidence>
<feature type="domain" description="Cytochrome c" evidence="7">
    <location>
        <begin position="27"/>
        <end position="98"/>
    </location>
</feature>
<evidence type="ECO:0000256" key="1">
    <source>
        <dbReference type="ARBA" id="ARBA00022448"/>
    </source>
</evidence>
<organism evidence="8">
    <name type="scientific">Polynucleobacter sp. UK-FUSCHL-C3</name>
    <dbReference type="NCBI Taxonomy" id="2955208"/>
    <lineage>
        <taxon>Bacteria</taxon>
        <taxon>Pseudomonadati</taxon>
        <taxon>Pseudomonadota</taxon>
        <taxon>Betaproteobacteria</taxon>
        <taxon>Burkholderiales</taxon>
        <taxon>Burkholderiaceae</taxon>
        <taxon>Polynucleobacter</taxon>
    </lineage>
</organism>
<dbReference type="InterPro" id="IPR036909">
    <property type="entry name" value="Cyt_c-like_dom_sf"/>
</dbReference>
<evidence type="ECO:0000256" key="2">
    <source>
        <dbReference type="ARBA" id="ARBA00022617"/>
    </source>
</evidence>
<dbReference type="PRINTS" id="PR00607">
    <property type="entry name" value="CYTCHROMECIE"/>
</dbReference>
<protein>
    <submittedName>
        <fullName evidence="8">C-type cytochrome</fullName>
    </submittedName>
</protein>
<keyword evidence="1" id="KW-0813">Transport</keyword>
<evidence type="ECO:0000256" key="5">
    <source>
        <dbReference type="ARBA" id="ARBA00023004"/>
    </source>
</evidence>
<dbReference type="EMBL" id="CP099959">
    <property type="protein sequence ID" value="XCC57696.1"/>
    <property type="molecule type" value="Genomic_DNA"/>
</dbReference>
<dbReference type="SUPFAM" id="SSF46626">
    <property type="entry name" value="Cytochrome c"/>
    <property type="match status" value="1"/>
</dbReference>
<name>A0AAU8A1Z1_9BURK</name>
<feature type="signal peptide" evidence="6">
    <location>
        <begin position="1"/>
        <end position="24"/>
    </location>
</feature>
<dbReference type="AlphaFoldDB" id="A0AAU8A1Z1"/>
<dbReference type="GO" id="GO:0009055">
    <property type="term" value="F:electron transfer activity"/>
    <property type="evidence" value="ECO:0007669"/>
    <property type="project" value="InterPro"/>
</dbReference>
<proteinExistence type="predicted"/>
<keyword evidence="3" id="KW-0479">Metal-binding</keyword>